<dbReference type="CDD" id="cd03408">
    <property type="entry name" value="SPFH_like_u1"/>
    <property type="match status" value="1"/>
</dbReference>
<evidence type="ECO:0000259" key="2">
    <source>
        <dbReference type="Pfam" id="PF14237"/>
    </source>
</evidence>
<protein>
    <submittedName>
        <fullName evidence="3">DUF4339 domain-containing protein</fullName>
    </submittedName>
</protein>
<dbReference type="OrthoDB" id="9764015at2"/>
<sequence length="416" mass="45914">MNLFKNLRSKGNTYDGQGDERKGFIDNVFVNLEKGCLVHRHPYDNLSTHAKVTVQEGQQMVFMSEGMYSDLLKPGGHTLSTNNIPFLEKIVNIPFGGETAFKTSLYVVSTIRHRFAGDDAGWGVGLTIRDYSLCDEGLTIKVGAFGSYEFRITNAIAFIREYVGTEHDVYLEDFADEFSSAVSQRVTSVISQYFSQKRVGVTEVNNYLLDISDYARKHINEYFEEYGLELTKFDVEGINPHEDDSNYQQILQAQSEAGSMDLESRALARKRQREGYSYQQERQLDVMETAAGNEGTAGNIMGASMGLGMGVGIGNVFGSQIETVAHSAMSGVQAPPPPPQSMQIYVCLNQQQAGPYDLPILQQLVSQNLLTQQTLVWKAGLPSWVAAATLPELAVLFTSATQTPPPVPPVPPIVQP</sequence>
<dbReference type="InterPro" id="IPR025640">
    <property type="entry name" value="GYF_2"/>
</dbReference>
<dbReference type="Pfam" id="PF13421">
    <property type="entry name" value="Band_7_1"/>
    <property type="match status" value="1"/>
</dbReference>
<evidence type="ECO:0000313" key="3">
    <source>
        <dbReference type="EMBL" id="MQN79642.1"/>
    </source>
</evidence>
<comment type="caution">
    <text evidence="3">The sequence shown here is derived from an EMBL/GenBank/DDBJ whole genome shotgun (WGS) entry which is preliminary data.</text>
</comment>
<dbReference type="RefSeq" id="WP_153121957.1">
    <property type="nucleotide sequence ID" value="NZ_VZCB01000013.1"/>
</dbReference>
<dbReference type="PANTHER" id="PTHR37826">
    <property type="entry name" value="FLOTILLIN BAND_7_5 DOMAIN PROTEIN"/>
    <property type="match status" value="1"/>
</dbReference>
<feature type="domain" description="SPFH" evidence="1">
    <location>
        <begin position="45"/>
        <end position="239"/>
    </location>
</feature>
<dbReference type="Proteomes" id="UP000480425">
    <property type="component" value="Unassembled WGS sequence"/>
</dbReference>
<evidence type="ECO:0000259" key="1">
    <source>
        <dbReference type="Pfam" id="PF13421"/>
    </source>
</evidence>
<proteinExistence type="predicted"/>
<evidence type="ECO:0000313" key="4">
    <source>
        <dbReference type="Proteomes" id="UP000480425"/>
    </source>
</evidence>
<reference evidence="3 4" key="1">
    <citation type="submission" date="2019-09" db="EMBL/GenBank/DDBJ databases">
        <title>Distinct polysaccharide growth profiles of human intestinal Prevotella copri isolates.</title>
        <authorList>
            <person name="Fehlner-Peach H."/>
            <person name="Magnabosco C."/>
            <person name="Raghavan V."/>
            <person name="Scher J.U."/>
            <person name="Tett A."/>
            <person name="Cox L.M."/>
            <person name="Gottsegen C."/>
            <person name="Watters A."/>
            <person name="Wiltshire- Gordon J.D."/>
            <person name="Segata N."/>
            <person name="Bonneau R."/>
            <person name="Littman D.R."/>
        </authorList>
    </citation>
    <scope>NUCLEOTIDE SEQUENCE [LARGE SCALE GENOMIC DNA]</scope>
    <source>
        <strain evidence="4">iA622</strain>
    </source>
</reference>
<feature type="domain" description="GYF" evidence="2">
    <location>
        <begin position="345"/>
        <end position="393"/>
    </location>
</feature>
<dbReference type="AlphaFoldDB" id="A0A6G1TWG3"/>
<dbReference type="EMBL" id="VZCB01000013">
    <property type="protein sequence ID" value="MQN79642.1"/>
    <property type="molecule type" value="Genomic_DNA"/>
</dbReference>
<accession>A0A6G1TWG3</accession>
<dbReference type="PANTHER" id="PTHR37826:SF2">
    <property type="entry name" value="ZINC-RIBBON DOMAIN-CONTAINING PROTEIN"/>
    <property type="match status" value="1"/>
</dbReference>
<name>A0A6G1TWG3_9BACT</name>
<organism evidence="3 4">
    <name type="scientific">Segatella copri</name>
    <dbReference type="NCBI Taxonomy" id="165179"/>
    <lineage>
        <taxon>Bacteria</taxon>
        <taxon>Pseudomonadati</taxon>
        <taxon>Bacteroidota</taxon>
        <taxon>Bacteroidia</taxon>
        <taxon>Bacteroidales</taxon>
        <taxon>Prevotellaceae</taxon>
        <taxon>Segatella</taxon>
    </lineage>
</organism>
<dbReference type="InterPro" id="IPR033880">
    <property type="entry name" value="SPFH_YdjI"/>
</dbReference>
<gene>
    <name evidence="3" type="ORF">F7D73_01405</name>
</gene>
<dbReference type="Pfam" id="PF14237">
    <property type="entry name" value="GYF_2"/>
    <property type="match status" value="1"/>
</dbReference>